<reference evidence="1" key="1">
    <citation type="submission" date="2017-08" db="EMBL/GenBank/DDBJ databases">
        <authorList>
            <person name="Imhoff J.F."/>
            <person name="Rahn T."/>
            <person name="Kuenzel S."/>
            <person name="Neulinger S.C."/>
        </authorList>
    </citation>
    <scope>NUCLEOTIDE SEQUENCE</scope>
    <source>
        <strain evidence="1">DSM 11080</strain>
    </source>
</reference>
<proteinExistence type="predicted"/>
<sequence length="94" mass="9373">MAKLGTVIGLTGAGAANLHRLQQGEVEAGDAALSTVRTGVASGLATAAATLVASQFRSPTLALAATLVTGTAAMYALNPAAKSKQSILRARDHE</sequence>
<keyword evidence="2" id="KW-1185">Reference proteome</keyword>
<evidence type="ECO:0000313" key="1">
    <source>
        <dbReference type="EMBL" id="MBK1706598.1"/>
    </source>
</evidence>
<gene>
    <name evidence="1" type="ORF">CKO40_19115</name>
</gene>
<accession>A0AAJ0U776</accession>
<dbReference type="AlphaFoldDB" id="A0AAJ0U776"/>
<reference evidence="1" key="2">
    <citation type="journal article" date="2020" name="Microorganisms">
        <title>Osmotic Adaptation and Compatible Solute Biosynthesis of Phototrophic Bacteria as Revealed from Genome Analyses.</title>
        <authorList>
            <person name="Imhoff J.F."/>
            <person name="Rahn T."/>
            <person name="Kunzel S."/>
            <person name="Keller A."/>
            <person name="Neulinger S.C."/>
        </authorList>
    </citation>
    <scope>NUCLEOTIDE SEQUENCE</scope>
    <source>
        <strain evidence="1">DSM 11080</strain>
    </source>
</reference>
<dbReference type="EMBL" id="NRSJ01000045">
    <property type="protein sequence ID" value="MBK1706598.1"/>
    <property type="molecule type" value="Genomic_DNA"/>
</dbReference>
<dbReference type="Pfam" id="PF26373">
    <property type="entry name" value="MamC"/>
    <property type="match status" value="1"/>
</dbReference>
<organism evidence="1 2">
    <name type="scientific">Halochromatium glycolicum</name>
    <dbReference type="NCBI Taxonomy" id="85075"/>
    <lineage>
        <taxon>Bacteria</taxon>
        <taxon>Pseudomonadati</taxon>
        <taxon>Pseudomonadota</taxon>
        <taxon>Gammaproteobacteria</taxon>
        <taxon>Chromatiales</taxon>
        <taxon>Chromatiaceae</taxon>
        <taxon>Halochromatium</taxon>
    </lineage>
</organism>
<comment type="caution">
    <text evidence="1">The sequence shown here is derived from an EMBL/GenBank/DDBJ whole genome shotgun (WGS) entry which is preliminary data.</text>
</comment>
<protein>
    <submittedName>
        <fullName evidence="1">Uncharacterized protein</fullName>
    </submittedName>
</protein>
<evidence type="ECO:0000313" key="2">
    <source>
        <dbReference type="Proteomes" id="UP001296776"/>
    </source>
</evidence>
<dbReference type="Proteomes" id="UP001296776">
    <property type="component" value="Unassembled WGS sequence"/>
</dbReference>
<name>A0AAJ0U776_9GAMM</name>
<dbReference type="InterPro" id="IPR058956">
    <property type="entry name" value="MamC"/>
</dbReference>